<keyword evidence="4" id="KW-0963">Cytoplasm</keyword>
<dbReference type="SUPFAM" id="SSF57889">
    <property type="entry name" value="Cysteine-rich domain"/>
    <property type="match status" value="1"/>
</dbReference>
<evidence type="ECO:0000256" key="2">
    <source>
        <dbReference type="ARBA" id="ARBA00004496"/>
    </source>
</evidence>
<evidence type="ECO:0000259" key="13">
    <source>
        <dbReference type="PROSITE" id="PS50010"/>
    </source>
</evidence>
<dbReference type="Gene3D" id="1.10.167.10">
    <property type="entry name" value="Regulator of G-protein Signalling 4, domain 2"/>
    <property type="match status" value="1"/>
</dbReference>
<keyword evidence="10" id="KW-0472">Membrane</keyword>
<dbReference type="SMART" id="SM00233">
    <property type="entry name" value="PH"/>
    <property type="match status" value="1"/>
</dbReference>
<feature type="compositionally biased region" description="Polar residues" evidence="12">
    <location>
        <begin position="908"/>
        <end position="919"/>
    </location>
</feature>
<feature type="region of interest" description="Disordered" evidence="12">
    <location>
        <begin position="866"/>
        <end position="962"/>
    </location>
</feature>
<evidence type="ECO:0000313" key="16">
    <source>
        <dbReference type="Proteomes" id="UP000663882"/>
    </source>
</evidence>
<dbReference type="GO" id="GO:0007186">
    <property type="term" value="P:G protein-coupled receptor signaling pathway"/>
    <property type="evidence" value="ECO:0007669"/>
    <property type="project" value="TreeGrafter"/>
</dbReference>
<dbReference type="Gene3D" id="1.20.900.10">
    <property type="entry name" value="Dbl homology (DH) domain"/>
    <property type="match status" value="1"/>
</dbReference>
<feature type="compositionally biased region" description="Acidic residues" evidence="12">
    <location>
        <begin position="1651"/>
        <end position="1663"/>
    </location>
</feature>
<dbReference type="PROSITE" id="PS50081">
    <property type="entry name" value="ZF_DAG_PE_2"/>
    <property type="match status" value="1"/>
</dbReference>
<reference evidence="15" key="1">
    <citation type="submission" date="2021-02" db="EMBL/GenBank/DDBJ databases">
        <authorList>
            <person name="Nowell W R."/>
        </authorList>
    </citation>
    <scope>NUCLEOTIDE SEQUENCE</scope>
</reference>
<feature type="region of interest" description="Disordered" evidence="12">
    <location>
        <begin position="1416"/>
        <end position="1439"/>
    </location>
</feature>
<sequence>MSAAISVRIPDGKLGTVRVDRTVDVYPLSIINNENISNVKLYIPKLKLQRQLTATATPLSNTNSEEAHNYNPIIKSNNQKSSNDEDISDIAIIYSVVRRSSIRRTSSPRLSVLPLSTDFNITQPYIAKSYTLEPPSIPIVSHVSKQSQIKALSSTLSSATFLSISTSSSTKVSSSTHIQTSASFTKSDRSSIPSITIKPRPYSFRNTGRSALERQISNITERVTQLQETFFSRRSNTSNNGRNRSLSNCHSTIISTNTNESNTSNRRLIRPRPRSEAYDDHHRVCAAGSYAQLTLLGQPKVNSILQTQKTIPVDYQNGRVQYRTQTSNPERPHSTIGSNSFQTVFDTKKARDNYEKLLKQLEISKKEFDRQRSKGLNHNPARISQLEYQIKQYEQQLNKLKSYLDSIDISTDPSSNIHDDNRPHTFIESSTNRLSTQSHGSSGHKKQNSLPESTVLQVMTGISPSISVSSPLHHIKRKFQSGKTETYDLVKNWDSLNTIPTDEAFKRRESYENYDDNAHTLTSNVQSISSFDDIQQSIHTSNWIPLTIFLNFLLTDTNSDPSHLLFYILTEDLRIRKSDNRNELIRWIFEIHSTFTMNGSPLYIGLPQSQTDAINRWLDIHQQETTEDIKNIFNDAKDYAKSIIIDRQIVDFNHKRSININNDLYLKQNHFIEETLRSIFEYHYKSSYIDDWNSIKNARSLALICALATYLKRCDIKKCGNIPLEKIPKFLDKEQKRLLAKLQRTTPMKKIKDHQLNEHQFLNETLCQVCFKPLWGINYQGYLCGYCQQAYHRECAVNSEKCSKDRAKLRKFSNNRNPSIAIYYSLSGSVSADNLMQNLSVIPTSSTQSRGFVRRSVGGSSTLFHGFMTNINGPSRTTSMIEGREGSVPNDTSEMIPGSNEGIDPTDGNISTAEQNKTATVGRCSSDRRAAPDRPAAPKNRSSSESNNSDEGNPQMGGNTIDELLNHRTDSDFINQQDSTNQQITSIRFSTSPSELIIQQTTDGDSDLEADVNTLPNLSEFIPNDVLQVLYQTREWKFQTTINELIHTERTHLKSLKIMVKCFREPMERFHGMSPVELDCIFRNLDQLIHLHTQFKYALRQHREEAKDHVVRNIGDLLLKFLDGDKGEEFARACAYFIEDQSQALKLIKKKEQSPDFASLMRICESNPLCRRLTLKDYLPCVMTRFTKYKMLFEAMKKFASEDHIESEKLNRCIECADNILKHMNGARLKKEQEALLKQIKSNLDIQIPNDEKLQNLQDCLEPTNNRLIYSGVLKLLPDSTTQKTEFECCLFNDIFVFFQKIPIQSLEQRGIEESYKYVLKEHQRDATSGRHQRPRTTLNPNKYPSGQNFILTPIIRLEHLLIKKKACGGARSFYVIDTDKKQLIEVEANSKDDLEKWLEWIEKARKPFEKTKSYPYSSKEKNLHSSSSTLTTQSTISEEQPNIQTIIPNEKATPESILNSIMTTDTEIKRLLHEKEMLLSRLLNIPQNTPNFSIHSMKPKTSLEAVTYATSYHNQLMQIINQIPNEIDKTIDIQSISIPLIKLGEQLTLTLKLLNQDLKDADNENNVVFRRNISSFNVTPSMNTDSSQTYSDLLTSSLHSSKSLSSVVNSYQQQPPPQQSSITNLDETVKSTPLQVARDIVERYDEGVFDDGAESQTEEEENNSVIVADSDDEDEIEHFDSSDCIITNIDNNPQQINDDYLINTKNNQNDRKNSSNTSIEGQTINLGNN</sequence>
<feature type="compositionally biased region" description="Polar residues" evidence="12">
    <location>
        <begin position="427"/>
        <end position="441"/>
    </location>
</feature>
<dbReference type="SUPFAM" id="SSF48065">
    <property type="entry name" value="DBL homology domain (DH-domain)"/>
    <property type="match status" value="1"/>
</dbReference>
<keyword evidence="9 11" id="KW-0175">Coiled coil</keyword>
<evidence type="ECO:0000313" key="15">
    <source>
        <dbReference type="EMBL" id="CAF1236186.1"/>
    </source>
</evidence>
<dbReference type="SMART" id="SM00325">
    <property type="entry name" value="RhoGEF"/>
    <property type="match status" value="1"/>
</dbReference>
<feature type="domain" description="Phorbol-ester/DAG-type" evidence="14">
    <location>
        <begin position="753"/>
        <end position="802"/>
    </location>
</feature>
<dbReference type="InterPro" id="IPR035899">
    <property type="entry name" value="DBL_dom_sf"/>
</dbReference>
<dbReference type="SUPFAM" id="SSF48097">
    <property type="entry name" value="Regulator of G-protein signaling, RGS"/>
    <property type="match status" value="1"/>
</dbReference>
<evidence type="ECO:0000256" key="7">
    <source>
        <dbReference type="ARBA" id="ARBA00022723"/>
    </source>
</evidence>
<feature type="compositionally biased region" description="Polar residues" evidence="12">
    <location>
        <begin position="866"/>
        <end position="880"/>
    </location>
</feature>
<evidence type="ECO:0000256" key="1">
    <source>
        <dbReference type="ARBA" id="ARBA00004370"/>
    </source>
</evidence>
<protein>
    <submittedName>
        <fullName evidence="15">Uncharacterized protein</fullName>
    </submittedName>
</protein>
<feature type="region of interest" description="Disordered" evidence="12">
    <location>
        <begin position="1324"/>
        <end position="1343"/>
    </location>
</feature>
<keyword evidence="3" id="KW-0343">GTPase activation</keyword>
<evidence type="ECO:0000256" key="9">
    <source>
        <dbReference type="ARBA" id="ARBA00023054"/>
    </source>
</evidence>
<keyword evidence="8" id="KW-0862">Zinc</keyword>
<dbReference type="Pfam" id="PF09128">
    <property type="entry name" value="RGS-like"/>
    <property type="match status" value="1"/>
</dbReference>
<dbReference type="InterPro" id="IPR011993">
    <property type="entry name" value="PH-like_dom_sf"/>
</dbReference>
<evidence type="ECO:0000256" key="3">
    <source>
        <dbReference type="ARBA" id="ARBA00022468"/>
    </source>
</evidence>
<proteinExistence type="predicted"/>
<organism evidence="15 16">
    <name type="scientific">Rotaria sordida</name>
    <dbReference type="NCBI Taxonomy" id="392033"/>
    <lineage>
        <taxon>Eukaryota</taxon>
        <taxon>Metazoa</taxon>
        <taxon>Spiralia</taxon>
        <taxon>Gnathifera</taxon>
        <taxon>Rotifera</taxon>
        <taxon>Eurotatoria</taxon>
        <taxon>Bdelloidea</taxon>
        <taxon>Philodinida</taxon>
        <taxon>Philodinidae</taxon>
        <taxon>Rotaria</taxon>
    </lineage>
</organism>
<dbReference type="SUPFAM" id="SSF50729">
    <property type="entry name" value="PH domain-like"/>
    <property type="match status" value="1"/>
</dbReference>
<dbReference type="GO" id="GO:0001664">
    <property type="term" value="F:G protein-coupled receptor binding"/>
    <property type="evidence" value="ECO:0007669"/>
    <property type="project" value="TreeGrafter"/>
</dbReference>
<dbReference type="PROSITE" id="PS50010">
    <property type="entry name" value="DH_2"/>
    <property type="match status" value="1"/>
</dbReference>
<dbReference type="PANTHER" id="PTHR45872:SF2">
    <property type="entry name" value="RHO GUANINE NUCLEOTIDE EXCHANGE FACTOR 2, ISOFORM D"/>
    <property type="match status" value="1"/>
</dbReference>
<dbReference type="Proteomes" id="UP000663882">
    <property type="component" value="Unassembled WGS sequence"/>
</dbReference>
<dbReference type="GO" id="GO:0005096">
    <property type="term" value="F:GTPase activator activity"/>
    <property type="evidence" value="ECO:0007669"/>
    <property type="project" value="UniProtKB-KW"/>
</dbReference>
<keyword evidence="7" id="KW-0479">Metal-binding</keyword>
<dbReference type="PROSITE" id="PS00479">
    <property type="entry name" value="ZF_DAG_PE_1"/>
    <property type="match status" value="1"/>
</dbReference>
<feature type="region of interest" description="Disordered" evidence="12">
    <location>
        <begin position="1705"/>
        <end position="1730"/>
    </location>
</feature>
<comment type="subcellular location">
    <subcellularLocation>
        <location evidence="2">Cytoplasm</location>
    </subcellularLocation>
    <subcellularLocation>
        <location evidence="1">Membrane</location>
    </subcellularLocation>
</comment>
<dbReference type="PANTHER" id="PTHR45872">
    <property type="entry name" value="RHO GUANINE NUCLEOTIDE EXCHANGE FACTOR 2, ISOFORM D"/>
    <property type="match status" value="1"/>
</dbReference>
<evidence type="ECO:0000256" key="5">
    <source>
        <dbReference type="ARBA" id="ARBA00022553"/>
    </source>
</evidence>
<evidence type="ECO:0000256" key="12">
    <source>
        <dbReference type="SAM" id="MobiDB-lite"/>
    </source>
</evidence>
<evidence type="ECO:0000259" key="14">
    <source>
        <dbReference type="PROSITE" id="PS50081"/>
    </source>
</evidence>
<evidence type="ECO:0000256" key="10">
    <source>
        <dbReference type="ARBA" id="ARBA00023136"/>
    </source>
</evidence>
<dbReference type="SMART" id="SM00109">
    <property type="entry name" value="C1"/>
    <property type="match status" value="1"/>
</dbReference>
<dbReference type="InterPro" id="IPR046349">
    <property type="entry name" value="C1-like_sf"/>
</dbReference>
<feature type="compositionally biased region" description="Low complexity" evidence="12">
    <location>
        <begin position="933"/>
        <end position="949"/>
    </location>
</feature>
<dbReference type="Pfam" id="PF17838">
    <property type="entry name" value="PH_16"/>
    <property type="match status" value="1"/>
</dbReference>
<comment type="caution">
    <text evidence="15">The sequence shown here is derived from an EMBL/GenBank/DDBJ whole genome shotgun (WGS) entry which is preliminary data.</text>
</comment>
<evidence type="ECO:0000256" key="6">
    <source>
        <dbReference type="ARBA" id="ARBA00022658"/>
    </source>
</evidence>
<feature type="domain" description="DH" evidence="13">
    <location>
        <begin position="1037"/>
        <end position="1227"/>
    </location>
</feature>
<dbReference type="InterPro" id="IPR015212">
    <property type="entry name" value="RGS-like_dom"/>
</dbReference>
<feature type="region of interest" description="Disordered" evidence="12">
    <location>
        <begin position="1651"/>
        <end position="1676"/>
    </location>
</feature>
<keyword evidence="6" id="KW-0344">Guanine-nucleotide releasing factor</keyword>
<dbReference type="InterPro" id="IPR041020">
    <property type="entry name" value="PH_16"/>
</dbReference>
<evidence type="ECO:0000256" key="11">
    <source>
        <dbReference type="SAM" id="Coils"/>
    </source>
</evidence>
<feature type="region of interest" description="Disordered" evidence="12">
    <location>
        <begin position="412"/>
        <end position="450"/>
    </location>
</feature>
<feature type="compositionally biased region" description="Low complexity" evidence="12">
    <location>
        <begin position="1425"/>
        <end position="1438"/>
    </location>
</feature>
<name>A0A814YZM4_9BILA</name>
<dbReference type="InterPro" id="IPR001849">
    <property type="entry name" value="PH_domain"/>
</dbReference>
<dbReference type="InterPro" id="IPR036305">
    <property type="entry name" value="RGS_sf"/>
</dbReference>
<dbReference type="GO" id="GO:0046872">
    <property type="term" value="F:metal ion binding"/>
    <property type="evidence" value="ECO:0007669"/>
    <property type="project" value="UniProtKB-KW"/>
</dbReference>
<evidence type="ECO:0000256" key="4">
    <source>
        <dbReference type="ARBA" id="ARBA00022490"/>
    </source>
</evidence>
<evidence type="ECO:0000256" key="8">
    <source>
        <dbReference type="ARBA" id="ARBA00022833"/>
    </source>
</evidence>
<feature type="coiled-coil region" evidence="11">
    <location>
        <begin position="347"/>
        <end position="403"/>
    </location>
</feature>
<dbReference type="InterPro" id="IPR044926">
    <property type="entry name" value="RGS_subdomain_2"/>
</dbReference>
<accession>A0A814YZM4</accession>
<dbReference type="GO" id="GO:0016020">
    <property type="term" value="C:membrane"/>
    <property type="evidence" value="ECO:0007669"/>
    <property type="project" value="UniProtKB-SubCell"/>
</dbReference>
<dbReference type="EMBL" id="CAJNOO010002104">
    <property type="protein sequence ID" value="CAF1236186.1"/>
    <property type="molecule type" value="Genomic_DNA"/>
</dbReference>
<gene>
    <name evidence="15" type="ORF">RFH988_LOCUS26430</name>
</gene>
<dbReference type="Pfam" id="PF00621">
    <property type="entry name" value="RhoGEF"/>
    <property type="match status" value="1"/>
</dbReference>
<dbReference type="CDD" id="cd00160">
    <property type="entry name" value="RhoGEF"/>
    <property type="match status" value="1"/>
</dbReference>
<dbReference type="OrthoDB" id="2272012at2759"/>
<dbReference type="Gene3D" id="3.30.60.20">
    <property type="match status" value="1"/>
</dbReference>
<dbReference type="InterPro" id="IPR000219">
    <property type="entry name" value="DH_dom"/>
</dbReference>
<dbReference type="Pfam" id="PF00130">
    <property type="entry name" value="C1_1"/>
    <property type="match status" value="1"/>
</dbReference>
<dbReference type="Gene3D" id="2.30.29.30">
    <property type="entry name" value="Pleckstrin-homology domain (PH domain)/Phosphotyrosine-binding domain (PTB)"/>
    <property type="match status" value="1"/>
</dbReference>
<keyword evidence="5" id="KW-0597">Phosphoprotein</keyword>
<feature type="compositionally biased region" description="Polar residues" evidence="12">
    <location>
        <begin position="1715"/>
        <end position="1730"/>
    </location>
</feature>
<dbReference type="GO" id="GO:0005737">
    <property type="term" value="C:cytoplasm"/>
    <property type="evidence" value="ECO:0007669"/>
    <property type="project" value="UniProtKB-SubCell"/>
</dbReference>
<dbReference type="InterPro" id="IPR002219">
    <property type="entry name" value="PKC_DAG/PE"/>
</dbReference>
<dbReference type="GO" id="GO:0005085">
    <property type="term" value="F:guanyl-nucleotide exchange factor activity"/>
    <property type="evidence" value="ECO:0007669"/>
    <property type="project" value="UniProtKB-KW"/>
</dbReference>